<proteinExistence type="predicted"/>
<feature type="transmembrane region" description="Helical" evidence="1">
    <location>
        <begin position="72"/>
        <end position="95"/>
    </location>
</feature>
<feature type="transmembrane region" description="Helical" evidence="1">
    <location>
        <begin position="250"/>
        <end position="274"/>
    </location>
</feature>
<evidence type="ECO:0000256" key="1">
    <source>
        <dbReference type="SAM" id="Phobius"/>
    </source>
</evidence>
<comment type="caution">
    <text evidence="3">The sequence shown here is derived from an EMBL/GenBank/DDBJ whole genome shotgun (WGS) entry which is preliminary data.</text>
</comment>
<feature type="transmembrane region" description="Helical" evidence="1">
    <location>
        <begin position="34"/>
        <end position="51"/>
    </location>
</feature>
<keyword evidence="1" id="KW-0472">Membrane</keyword>
<evidence type="ECO:0000259" key="2">
    <source>
        <dbReference type="Pfam" id="PF07863"/>
    </source>
</evidence>
<dbReference type="Pfam" id="PF07863">
    <property type="entry name" value="CtnDOT_TraJ"/>
    <property type="match status" value="1"/>
</dbReference>
<dbReference type="InterPro" id="IPR012424">
    <property type="entry name" value="Conjugative_transposon_TraJ_C"/>
</dbReference>
<evidence type="ECO:0000313" key="4">
    <source>
        <dbReference type="Proteomes" id="UP000810252"/>
    </source>
</evidence>
<protein>
    <recommendedName>
        <fullName evidence="2">Conjugative transposon TraJ C-terminal domain-containing protein</fullName>
    </recommendedName>
</protein>
<dbReference type="EMBL" id="JADIMQ010000003">
    <property type="protein sequence ID" value="MBO8447683.1"/>
    <property type="molecule type" value="Genomic_DNA"/>
</dbReference>
<feature type="domain" description="Conjugative transposon TraJ C-terminal" evidence="2">
    <location>
        <begin position="59"/>
        <end position="292"/>
    </location>
</feature>
<feature type="transmembrane region" description="Helical" evidence="1">
    <location>
        <begin position="226"/>
        <end position="244"/>
    </location>
</feature>
<dbReference type="AlphaFoldDB" id="A0A9D9EIN9"/>
<dbReference type="Proteomes" id="UP000810252">
    <property type="component" value="Unassembled WGS sequence"/>
</dbReference>
<sequence>MIPLYASILASTGGIWSTLQNVTGEIIGDKLGGFQSIAVVLAAMLAAFTVLKNSSDYIQGESRFLWPVMRPVVILVCVMHFPVMCGMLDGVINIFTREIAAESESSFSDLGEAIEGAFSSIGEDTESQADEADGDVADGGWSFWNRLKTGFRIAAGSYFKTKQISTLTVLTFIGRALAEIIFFVYEILASLYLGLLKLLGPIILAISIPEELKSGVQGWISRYVQISLWIPVGYVIIMFLTGYFRAICDLIISGGFISGAFVIGLGLIIAVVAATMSIPKLASWTIQSSGSANAQSGMERSMMGILRKFIK</sequence>
<name>A0A9D9EIN9_9BACT</name>
<evidence type="ECO:0000313" key="3">
    <source>
        <dbReference type="EMBL" id="MBO8447683.1"/>
    </source>
</evidence>
<accession>A0A9D9EIN9</accession>
<gene>
    <name evidence="3" type="ORF">IAC29_00235</name>
</gene>
<feature type="transmembrane region" description="Helical" evidence="1">
    <location>
        <begin position="180"/>
        <end position="206"/>
    </location>
</feature>
<keyword evidence="1" id="KW-0812">Transmembrane</keyword>
<keyword evidence="1" id="KW-1133">Transmembrane helix</keyword>
<organism evidence="3 4">
    <name type="scientific">Candidatus Cryptobacteroides merdigallinarum</name>
    <dbReference type="NCBI Taxonomy" id="2840770"/>
    <lineage>
        <taxon>Bacteria</taxon>
        <taxon>Pseudomonadati</taxon>
        <taxon>Bacteroidota</taxon>
        <taxon>Bacteroidia</taxon>
        <taxon>Bacteroidales</taxon>
        <taxon>Candidatus Cryptobacteroides</taxon>
    </lineage>
</organism>
<reference evidence="3" key="1">
    <citation type="submission" date="2020-10" db="EMBL/GenBank/DDBJ databases">
        <authorList>
            <person name="Gilroy R."/>
        </authorList>
    </citation>
    <scope>NUCLEOTIDE SEQUENCE</scope>
    <source>
        <strain evidence="3">20514</strain>
    </source>
</reference>
<reference evidence="3" key="2">
    <citation type="journal article" date="2021" name="PeerJ">
        <title>Extensive microbial diversity within the chicken gut microbiome revealed by metagenomics and culture.</title>
        <authorList>
            <person name="Gilroy R."/>
            <person name="Ravi A."/>
            <person name="Getino M."/>
            <person name="Pursley I."/>
            <person name="Horton D.L."/>
            <person name="Alikhan N.F."/>
            <person name="Baker D."/>
            <person name="Gharbi K."/>
            <person name="Hall N."/>
            <person name="Watson M."/>
            <person name="Adriaenssens E.M."/>
            <person name="Foster-Nyarko E."/>
            <person name="Jarju S."/>
            <person name="Secka A."/>
            <person name="Antonio M."/>
            <person name="Oren A."/>
            <person name="Chaudhuri R.R."/>
            <person name="La Ragione R."/>
            <person name="Hildebrand F."/>
            <person name="Pallen M.J."/>
        </authorList>
    </citation>
    <scope>NUCLEOTIDE SEQUENCE</scope>
    <source>
        <strain evidence="3">20514</strain>
    </source>
</reference>